<dbReference type="AlphaFoldDB" id="A0A5N4AES9"/>
<dbReference type="Pfam" id="PF03184">
    <property type="entry name" value="DDE_1"/>
    <property type="match status" value="1"/>
</dbReference>
<dbReference type="InterPro" id="IPR050863">
    <property type="entry name" value="CenT-Element_Derived"/>
</dbReference>
<dbReference type="GO" id="GO:0003677">
    <property type="term" value="F:DNA binding"/>
    <property type="evidence" value="ECO:0007669"/>
    <property type="project" value="TreeGrafter"/>
</dbReference>
<evidence type="ECO:0000313" key="2">
    <source>
        <dbReference type="EMBL" id="KAB0795832.1"/>
    </source>
</evidence>
<dbReference type="GO" id="GO:0005634">
    <property type="term" value="C:nucleus"/>
    <property type="evidence" value="ECO:0007669"/>
    <property type="project" value="TreeGrafter"/>
</dbReference>
<gene>
    <name evidence="2" type="ORF">PPYR_09893</name>
</gene>
<dbReference type="InParanoid" id="A0A5N4AES9"/>
<feature type="domain" description="DDE-1" evidence="1">
    <location>
        <begin position="217"/>
        <end position="348"/>
    </location>
</feature>
<comment type="caution">
    <text evidence="2">The sequence shown here is derived from an EMBL/GenBank/DDBJ whole genome shotgun (WGS) entry which is preliminary data.</text>
</comment>
<keyword evidence="3" id="KW-1185">Reference proteome</keyword>
<feature type="non-terminal residue" evidence="2">
    <location>
        <position position="363"/>
    </location>
</feature>
<proteinExistence type="predicted"/>
<evidence type="ECO:0000313" key="3">
    <source>
        <dbReference type="Proteomes" id="UP000327044"/>
    </source>
</evidence>
<organism evidence="2 3">
    <name type="scientific">Photinus pyralis</name>
    <name type="common">Common eastern firefly</name>
    <name type="synonym">Lampyris pyralis</name>
    <dbReference type="NCBI Taxonomy" id="7054"/>
    <lineage>
        <taxon>Eukaryota</taxon>
        <taxon>Metazoa</taxon>
        <taxon>Ecdysozoa</taxon>
        <taxon>Arthropoda</taxon>
        <taxon>Hexapoda</taxon>
        <taxon>Insecta</taxon>
        <taxon>Pterygota</taxon>
        <taxon>Neoptera</taxon>
        <taxon>Endopterygota</taxon>
        <taxon>Coleoptera</taxon>
        <taxon>Polyphaga</taxon>
        <taxon>Elateriformia</taxon>
        <taxon>Elateroidea</taxon>
        <taxon>Lampyridae</taxon>
        <taxon>Lampyrinae</taxon>
        <taxon>Photinus</taxon>
    </lineage>
</organism>
<dbReference type="InterPro" id="IPR004875">
    <property type="entry name" value="DDE_SF_endonuclease_dom"/>
</dbReference>
<dbReference type="PANTHER" id="PTHR19303">
    <property type="entry name" value="TRANSPOSON"/>
    <property type="match status" value="1"/>
</dbReference>
<dbReference type="Gene3D" id="3.30.420.10">
    <property type="entry name" value="Ribonuclease H-like superfamily/Ribonuclease H"/>
    <property type="match status" value="1"/>
</dbReference>
<reference evidence="2 3" key="1">
    <citation type="journal article" date="2018" name="Elife">
        <title>Firefly genomes illuminate parallel origins of bioluminescence in beetles.</title>
        <authorList>
            <person name="Fallon T.R."/>
            <person name="Lower S.E."/>
            <person name="Chang C.H."/>
            <person name="Bessho-Uehara M."/>
            <person name="Martin G.J."/>
            <person name="Bewick A.J."/>
            <person name="Behringer M."/>
            <person name="Debat H.J."/>
            <person name="Wong I."/>
            <person name="Day J.C."/>
            <person name="Suvorov A."/>
            <person name="Silva C.J."/>
            <person name="Stanger-Hall K.F."/>
            <person name="Hall D.W."/>
            <person name="Schmitz R.J."/>
            <person name="Nelson D.R."/>
            <person name="Lewis S.M."/>
            <person name="Shigenobu S."/>
            <person name="Bybee S.M."/>
            <person name="Larracuente A.M."/>
            <person name="Oba Y."/>
            <person name="Weng J.K."/>
        </authorList>
    </citation>
    <scope>NUCLEOTIDE SEQUENCE [LARGE SCALE GENOMIC DNA]</scope>
    <source>
        <strain evidence="2">1611_PpyrPB1</strain>
        <tissue evidence="2">Whole body</tissue>
    </source>
</reference>
<name>A0A5N4AES9_PHOPY</name>
<protein>
    <recommendedName>
        <fullName evidence="1">DDE-1 domain-containing protein</fullName>
    </recommendedName>
</protein>
<dbReference type="Proteomes" id="UP000327044">
    <property type="component" value="Unassembled WGS sequence"/>
</dbReference>
<sequence>MVKPRPRKTERGIIPQTIYDEAAKKVIDENRSIRSVAKNYGMCHVTLTRYVRSLRQNEKRRVGYNPHNRVFDEEREKQLVQYCKTSVDLYFGLTTKDLRKLVFQFATMNNLKFPEKWKESELASEDWLIAFMRRNPSLTLRTPQATSLNRAMNFNKVNVGKFFDNLASVMDRFHFEPQNTYNVDETGITTVQKPSKVIAKKGTKQVGSITSQERGTLVTMCLAVNAVGNTIPPMFIFPRLKFQQYFIRDGPVGCTGSGNKSGWMQEAEFLQFTKHFVKHSKPSENNRVLLLMDNHSSHISIPVIDFCKTNFVTILTFPPHTSHKLQPLDRGVFGPFKKYFNDGLDQWMRSHPGKRITIYDLPS</sequence>
<dbReference type="PANTHER" id="PTHR19303:SF74">
    <property type="entry name" value="POGO TRANSPOSABLE ELEMENT WITH KRAB DOMAIN"/>
    <property type="match status" value="1"/>
</dbReference>
<dbReference type="InterPro" id="IPR036397">
    <property type="entry name" value="RNaseH_sf"/>
</dbReference>
<dbReference type="EMBL" id="VVIM01000007">
    <property type="protein sequence ID" value="KAB0795832.1"/>
    <property type="molecule type" value="Genomic_DNA"/>
</dbReference>
<accession>A0A5N4AES9</accession>
<evidence type="ECO:0000259" key="1">
    <source>
        <dbReference type="Pfam" id="PF03184"/>
    </source>
</evidence>